<dbReference type="EMBL" id="JAGKQH010000004">
    <property type="protein sequence ID" value="KAG6602047.1"/>
    <property type="molecule type" value="Genomic_DNA"/>
</dbReference>
<evidence type="ECO:0000313" key="3">
    <source>
        <dbReference type="EMBL" id="KAG6602047.1"/>
    </source>
</evidence>
<comment type="similarity">
    <text evidence="1">Belongs to the fantastic four family.</text>
</comment>
<name>A0AAV6NV08_9ROSI</name>
<comment type="caution">
    <text evidence="3">The sequence shown here is derived from an EMBL/GenBank/DDBJ whole genome shotgun (WGS) entry which is preliminary data.</text>
</comment>
<organism evidence="3 4">
    <name type="scientific">Cucurbita argyrosperma subsp. sororia</name>
    <dbReference type="NCBI Taxonomy" id="37648"/>
    <lineage>
        <taxon>Eukaryota</taxon>
        <taxon>Viridiplantae</taxon>
        <taxon>Streptophyta</taxon>
        <taxon>Embryophyta</taxon>
        <taxon>Tracheophyta</taxon>
        <taxon>Spermatophyta</taxon>
        <taxon>Magnoliopsida</taxon>
        <taxon>eudicotyledons</taxon>
        <taxon>Gunneridae</taxon>
        <taxon>Pentapetalae</taxon>
        <taxon>rosids</taxon>
        <taxon>fabids</taxon>
        <taxon>Cucurbitales</taxon>
        <taxon>Cucurbitaceae</taxon>
        <taxon>Cucurbiteae</taxon>
        <taxon>Cucurbita</taxon>
    </lineage>
</organism>
<feature type="domain" description="FAF" evidence="2">
    <location>
        <begin position="147"/>
        <end position="204"/>
    </location>
</feature>
<proteinExistence type="inferred from homology"/>
<protein>
    <recommendedName>
        <fullName evidence="2">FAF domain-containing protein</fullName>
    </recommendedName>
</protein>
<dbReference type="InterPro" id="IPR046431">
    <property type="entry name" value="FAF_dom"/>
</dbReference>
<feature type="non-terminal residue" evidence="3">
    <location>
        <position position="1"/>
    </location>
</feature>
<dbReference type="PANTHER" id="PTHR33155">
    <property type="entry name" value="FANTASTIC FOUR-LIKE PROTEIN (DUF3049)"/>
    <property type="match status" value="1"/>
</dbReference>
<evidence type="ECO:0000259" key="2">
    <source>
        <dbReference type="Pfam" id="PF11250"/>
    </source>
</evidence>
<gene>
    <name evidence="3" type="ORF">SDJN03_07280</name>
</gene>
<dbReference type="PANTHER" id="PTHR33155:SF75">
    <property type="entry name" value="OS02G0750800 PROTEIN"/>
    <property type="match status" value="1"/>
</dbReference>
<dbReference type="AlphaFoldDB" id="A0AAV6NV08"/>
<dbReference type="Proteomes" id="UP000685013">
    <property type="component" value="Chromosome 4"/>
</dbReference>
<sequence length="302" mass="33365">MGYFSGERSFFSEVKVIVSSFLGFLLCATSFRFPMQNQNQCPVIETVRSSISGLKALISLEEGKGKEERVIRGVGVGIIRSKLSTNSSSSSFCNSIRSFNFLMDDLIGTESGVCLNSNAGEIEEKVTRSDSDFSNNRVNRRDLLKKEFPPPIPFLEALAGHRIRPPWILTRNCIDGRLILNLERVRHHQSLESHRENGRLILNLVPANIAGVGTEDEDDQDLQFIEDAEEEEKMKESVECEEGDDPEYGFKSFPFRGGGGGGGGRMVCDRGPFCGVNGNLGERHVVHGHFGSAPLRSMGTVM</sequence>
<accession>A0AAV6NV08</accession>
<evidence type="ECO:0000256" key="1">
    <source>
        <dbReference type="ARBA" id="ARBA00008690"/>
    </source>
</evidence>
<reference evidence="3 4" key="1">
    <citation type="journal article" date="2021" name="Hortic Res">
        <title>The domestication of Cucurbita argyrosperma as revealed by the genome of its wild relative.</title>
        <authorList>
            <person name="Barrera-Redondo J."/>
            <person name="Sanchez-de la Vega G."/>
            <person name="Aguirre-Liguori J.A."/>
            <person name="Castellanos-Morales G."/>
            <person name="Gutierrez-Guerrero Y.T."/>
            <person name="Aguirre-Dugua X."/>
            <person name="Aguirre-Planter E."/>
            <person name="Tenaillon M.I."/>
            <person name="Lira-Saade R."/>
            <person name="Eguiarte L.E."/>
        </authorList>
    </citation>
    <scope>NUCLEOTIDE SEQUENCE [LARGE SCALE GENOMIC DNA]</scope>
    <source>
        <strain evidence="3">JBR-2021</strain>
    </source>
</reference>
<dbReference type="InterPro" id="IPR021410">
    <property type="entry name" value="FAF"/>
</dbReference>
<evidence type="ECO:0000313" key="4">
    <source>
        <dbReference type="Proteomes" id="UP000685013"/>
    </source>
</evidence>
<dbReference type="Pfam" id="PF11250">
    <property type="entry name" value="FAF"/>
    <property type="match status" value="1"/>
</dbReference>
<keyword evidence="4" id="KW-1185">Reference proteome</keyword>